<feature type="transmembrane region" description="Helical" evidence="2">
    <location>
        <begin position="316"/>
        <end position="339"/>
    </location>
</feature>
<keyword evidence="2" id="KW-1133">Transmembrane helix</keyword>
<evidence type="ECO:0000256" key="2">
    <source>
        <dbReference type="SAM" id="Phobius"/>
    </source>
</evidence>
<evidence type="ECO:0000313" key="3">
    <source>
        <dbReference type="EMBL" id="CAF9924814.1"/>
    </source>
</evidence>
<feature type="compositionally biased region" description="Polar residues" evidence="1">
    <location>
        <begin position="381"/>
        <end position="392"/>
    </location>
</feature>
<dbReference type="AlphaFoldDB" id="A0A8H3FHQ7"/>
<reference evidence="3" key="1">
    <citation type="submission" date="2021-03" db="EMBL/GenBank/DDBJ databases">
        <authorList>
            <person name="Tagirdzhanova G."/>
        </authorList>
    </citation>
    <scope>NUCLEOTIDE SEQUENCE</scope>
</reference>
<name>A0A8H3FHQ7_9LECA</name>
<feature type="region of interest" description="Disordered" evidence="1">
    <location>
        <begin position="351"/>
        <end position="409"/>
    </location>
</feature>
<evidence type="ECO:0000313" key="4">
    <source>
        <dbReference type="Proteomes" id="UP000664203"/>
    </source>
</evidence>
<evidence type="ECO:0000256" key="1">
    <source>
        <dbReference type="SAM" id="MobiDB-lite"/>
    </source>
</evidence>
<keyword evidence="2" id="KW-0812">Transmembrane</keyword>
<feature type="region of interest" description="Disordered" evidence="1">
    <location>
        <begin position="286"/>
        <end position="308"/>
    </location>
</feature>
<protein>
    <submittedName>
        <fullName evidence="3">Uncharacterized protein</fullName>
    </submittedName>
</protein>
<sequence>MLLFFAFLLGISLAQRPSNASTCDYYAQSLYGASNSQTQYQLVQHIVALAFGGAPSSDTNIPSDITGILNPGTFQGLSVDLAPWFNGMIDSTNLNDQAVGINWLDDGGLDPLHSYLNGSTSNVMLTNTTNQYRLFAHFFGAFSNIFGCSDPPAQPPSSSGSSSSLSLAYVHKYMNLNYTDLGYFINQLSMATTKYGFSDQDSQTLNTDLNGLYNVRCAPPVTEHSTQGPQLLSLCQADTCPLAVPDADCAAYVNLTANGIVAGVSSSQGSTGTPTPFIPTTISFTSAPTSSASTEPTSTATHSSTTSSKATLSPGAFAGIAIGGAAVLLAAVVALVFLLRRRRPVQQMSYPTAPMSLASPPGEQKFPPFTSQLPSPPLDQSFASFTSPTLSPTIAEMDSTHEGNAGGWL</sequence>
<dbReference type="Proteomes" id="UP000664203">
    <property type="component" value="Unassembled WGS sequence"/>
</dbReference>
<organism evidence="3 4">
    <name type="scientific">Alectoria fallacina</name>
    <dbReference type="NCBI Taxonomy" id="1903189"/>
    <lineage>
        <taxon>Eukaryota</taxon>
        <taxon>Fungi</taxon>
        <taxon>Dikarya</taxon>
        <taxon>Ascomycota</taxon>
        <taxon>Pezizomycotina</taxon>
        <taxon>Lecanoromycetes</taxon>
        <taxon>OSLEUM clade</taxon>
        <taxon>Lecanoromycetidae</taxon>
        <taxon>Lecanorales</taxon>
        <taxon>Lecanorineae</taxon>
        <taxon>Parmeliaceae</taxon>
        <taxon>Alectoria</taxon>
    </lineage>
</organism>
<accession>A0A8H3FHQ7</accession>
<proteinExistence type="predicted"/>
<keyword evidence="2" id="KW-0472">Membrane</keyword>
<comment type="caution">
    <text evidence="3">The sequence shown here is derived from an EMBL/GenBank/DDBJ whole genome shotgun (WGS) entry which is preliminary data.</text>
</comment>
<dbReference type="OrthoDB" id="2110578at2759"/>
<keyword evidence="4" id="KW-1185">Reference proteome</keyword>
<dbReference type="EMBL" id="CAJPDR010000195">
    <property type="protein sequence ID" value="CAF9924814.1"/>
    <property type="molecule type" value="Genomic_DNA"/>
</dbReference>
<gene>
    <name evidence="3" type="ORF">ALECFALPRED_002839</name>
</gene>